<dbReference type="AlphaFoldDB" id="A0A0F9B693"/>
<dbReference type="InterPro" id="IPR029063">
    <property type="entry name" value="SAM-dependent_MTases_sf"/>
</dbReference>
<comment type="caution">
    <text evidence="3">The sequence shown here is derived from an EMBL/GenBank/DDBJ whole genome shotgun (WGS) entry which is preliminary data.</text>
</comment>
<keyword evidence="1" id="KW-0808">Transferase</keyword>
<feature type="domain" description="Methyltransferase" evidence="2">
    <location>
        <begin position="43"/>
        <end position="135"/>
    </location>
</feature>
<dbReference type="EMBL" id="LAZR01053758">
    <property type="protein sequence ID" value="KKK80046.1"/>
    <property type="molecule type" value="Genomic_DNA"/>
</dbReference>
<dbReference type="Pfam" id="PF13649">
    <property type="entry name" value="Methyltransf_25"/>
    <property type="match status" value="1"/>
</dbReference>
<protein>
    <recommendedName>
        <fullName evidence="2">Methyltransferase domain-containing protein</fullName>
    </recommendedName>
</protein>
<dbReference type="Gene3D" id="2.20.25.110">
    <property type="entry name" value="S-adenosyl-L-methionine-dependent methyltransferases"/>
    <property type="match status" value="1"/>
</dbReference>
<dbReference type="CDD" id="cd02440">
    <property type="entry name" value="AdoMet_MTases"/>
    <property type="match status" value="1"/>
</dbReference>
<organism evidence="3">
    <name type="scientific">marine sediment metagenome</name>
    <dbReference type="NCBI Taxonomy" id="412755"/>
    <lineage>
        <taxon>unclassified sequences</taxon>
        <taxon>metagenomes</taxon>
        <taxon>ecological metagenomes</taxon>
    </lineage>
</organism>
<evidence type="ECO:0000313" key="3">
    <source>
        <dbReference type="EMBL" id="KKK80046.1"/>
    </source>
</evidence>
<evidence type="ECO:0000259" key="2">
    <source>
        <dbReference type="Pfam" id="PF13649"/>
    </source>
</evidence>
<accession>A0A0F9B693</accession>
<proteinExistence type="predicted"/>
<sequence length="261" mass="30232">FGMTHENSLYFDGRYYDAMVSSLDQYHDLDFYLEMAQLYGGEILELGSGTGRLTIPIARAGFSISGLDLEVRLTEQAKNKANNESLKISWIEGDMTNFKLDKTFDLIFIAFNTFSHLLTRVDIENCFKSVKKHLSEEAVFIIDTFNPSLRVLIKDSSEIRNYTTFPDPYSGELVEVFESNAYESTTQINNLTYKFKIGKKEFKKIAHCRMVFPQEMDELLHYNGFKVLQKYGNHQKNPFKDGSYAQIIICQKKNDYSRDEQ</sequence>
<dbReference type="GO" id="GO:0016740">
    <property type="term" value="F:transferase activity"/>
    <property type="evidence" value="ECO:0007669"/>
    <property type="project" value="UniProtKB-KW"/>
</dbReference>
<feature type="non-terminal residue" evidence="3">
    <location>
        <position position="1"/>
    </location>
</feature>
<dbReference type="InterPro" id="IPR041698">
    <property type="entry name" value="Methyltransf_25"/>
</dbReference>
<evidence type="ECO:0000256" key="1">
    <source>
        <dbReference type="ARBA" id="ARBA00022679"/>
    </source>
</evidence>
<gene>
    <name evidence="3" type="ORF">LCGC14_2827430</name>
</gene>
<reference evidence="3" key="1">
    <citation type="journal article" date="2015" name="Nature">
        <title>Complex archaea that bridge the gap between prokaryotes and eukaryotes.</title>
        <authorList>
            <person name="Spang A."/>
            <person name="Saw J.H."/>
            <person name="Jorgensen S.L."/>
            <person name="Zaremba-Niedzwiedzka K."/>
            <person name="Martijn J."/>
            <person name="Lind A.E."/>
            <person name="van Eijk R."/>
            <person name="Schleper C."/>
            <person name="Guy L."/>
            <person name="Ettema T.J."/>
        </authorList>
    </citation>
    <scope>NUCLEOTIDE SEQUENCE</scope>
</reference>
<name>A0A0F9B693_9ZZZZ</name>
<dbReference type="Gene3D" id="3.40.50.150">
    <property type="entry name" value="Vaccinia Virus protein VP39"/>
    <property type="match status" value="1"/>
</dbReference>
<dbReference type="SUPFAM" id="SSF53335">
    <property type="entry name" value="S-adenosyl-L-methionine-dependent methyltransferases"/>
    <property type="match status" value="1"/>
</dbReference>
<dbReference type="PANTHER" id="PTHR43861">
    <property type="entry name" value="TRANS-ACONITATE 2-METHYLTRANSFERASE-RELATED"/>
    <property type="match status" value="1"/>
</dbReference>